<evidence type="ECO:0000313" key="1">
    <source>
        <dbReference type="EMBL" id="CAP26367.1"/>
    </source>
</evidence>
<sequence>MEVTLSSGMNEETILFIEAVIEENFTGRFDTDSLNKIQENISEETGGFSTMKIPICLPPLLSEEVPVSWFLMSVEME</sequence>
<organism evidence="1 2">
    <name type="scientific">Caenorhabditis briggsae</name>
    <dbReference type="NCBI Taxonomy" id="6238"/>
    <lineage>
        <taxon>Eukaryota</taxon>
        <taxon>Metazoa</taxon>
        <taxon>Ecdysozoa</taxon>
        <taxon>Nematoda</taxon>
        <taxon>Chromadorea</taxon>
        <taxon>Rhabditida</taxon>
        <taxon>Rhabditina</taxon>
        <taxon>Rhabditomorpha</taxon>
        <taxon>Rhabditoidea</taxon>
        <taxon>Rhabditidae</taxon>
        <taxon>Peloderinae</taxon>
        <taxon>Caenorhabditis</taxon>
    </lineage>
</organism>
<dbReference type="eggNOG" id="ENOG502TIK3">
    <property type="taxonomic scope" value="Eukaryota"/>
</dbReference>
<name>A8X157_CAEBR</name>
<dbReference type="WormBase" id="CBG05994">
    <property type="protein sequence ID" value="CBP39093"/>
    <property type="gene ID" value="WBGene00028341"/>
</dbReference>
<dbReference type="EMBL" id="HE600909">
    <property type="protein sequence ID" value="CAP26367.1"/>
    <property type="molecule type" value="Genomic_DNA"/>
</dbReference>
<dbReference type="CTD" id="8575263"/>
<accession>A8X157</accession>
<dbReference type="HOGENOM" id="CLU_2640314_0_0_1"/>
<proteinExistence type="predicted"/>
<dbReference type="RefSeq" id="XP_002633266.1">
    <property type="nucleotide sequence ID" value="XM_002633220.1"/>
</dbReference>
<dbReference type="Proteomes" id="UP000008549">
    <property type="component" value="Unassembled WGS sequence"/>
</dbReference>
<protein>
    <submittedName>
        <fullName evidence="1">Protein CBG05994</fullName>
    </submittedName>
</protein>
<evidence type="ECO:0000313" key="3">
    <source>
        <dbReference type="WormBase" id="CBG05994"/>
    </source>
</evidence>
<dbReference type="AlphaFoldDB" id="A8X157"/>
<evidence type="ECO:0000313" key="2">
    <source>
        <dbReference type="Proteomes" id="UP000008549"/>
    </source>
</evidence>
<dbReference type="KEGG" id="cbr:CBG_05994"/>
<dbReference type="InParanoid" id="A8X157"/>
<gene>
    <name evidence="1 3" type="ORF">CBG05994</name>
    <name evidence="1" type="ORF">CBG_05994</name>
</gene>
<dbReference type="GeneID" id="8575263"/>
<reference evidence="1 2" key="1">
    <citation type="journal article" date="2003" name="PLoS Biol.">
        <title>The genome sequence of Caenorhabditis briggsae: a platform for comparative genomics.</title>
        <authorList>
            <person name="Stein L.D."/>
            <person name="Bao Z."/>
            <person name="Blasiar D."/>
            <person name="Blumenthal T."/>
            <person name="Brent M.R."/>
            <person name="Chen N."/>
            <person name="Chinwalla A."/>
            <person name="Clarke L."/>
            <person name="Clee C."/>
            <person name="Coghlan A."/>
            <person name="Coulson A."/>
            <person name="D'Eustachio P."/>
            <person name="Fitch D.H."/>
            <person name="Fulton L.A."/>
            <person name="Fulton R.E."/>
            <person name="Griffiths-Jones S."/>
            <person name="Harris T.W."/>
            <person name="Hillier L.W."/>
            <person name="Kamath R."/>
            <person name="Kuwabara P.E."/>
            <person name="Mardis E.R."/>
            <person name="Marra M.A."/>
            <person name="Miner T.L."/>
            <person name="Minx P."/>
            <person name="Mullikin J.C."/>
            <person name="Plumb R.W."/>
            <person name="Rogers J."/>
            <person name="Schein J.E."/>
            <person name="Sohrmann M."/>
            <person name="Spieth J."/>
            <person name="Stajich J.E."/>
            <person name="Wei C."/>
            <person name="Willey D."/>
            <person name="Wilson R.K."/>
            <person name="Durbin R."/>
            <person name="Waterston R.H."/>
        </authorList>
    </citation>
    <scope>NUCLEOTIDE SEQUENCE [LARGE SCALE GENOMIC DNA]</scope>
    <source>
        <strain evidence="1 2">AF16</strain>
    </source>
</reference>
<reference evidence="1 2" key="2">
    <citation type="journal article" date="2011" name="PLoS Genet.">
        <title>Caenorhabditis briggsae recombinant inbred line genotypes reveal inter-strain incompatibility and the evolution of recombination.</title>
        <authorList>
            <person name="Ross J.A."/>
            <person name="Koboldt D.C."/>
            <person name="Staisch J.E."/>
            <person name="Chamberlin H.M."/>
            <person name="Gupta B.P."/>
            <person name="Miller R.D."/>
            <person name="Baird S.E."/>
            <person name="Haag E.S."/>
        </authorList>
    </citation>
    <scope>NUCLEOTIDE SEQUENCE [LARGE SCALE GENOMIC DNA]</scope>
    <source>
        <strain evidence="1 2">AF16</strain>
    </source>
</reference>
<keyword evidence="2" id="KW-1185">Reference proteome</keyword>